<proteinExistence type="predicted"/>
<evidence type="ECO:0000313" key="3">
    <source>
        <dbReference type="Proteomes" id="UP001589747"/>
    </source>
</evidence>
<accession>A0ABV5KJJ6</accession>
<feature type="coiled-coil region" evidence="1">
    <location>
        <begin position="7"/>
        <end position="34"/>
    </location>
</feature>
<organism evidence="2 3">
    <name type="scientific">Paenibacillus aurantiacus</name>
    <dbReference type="NCBI Taxonomy" id="1936118"/>
    <lineage>
        <taxon>Bacteria</taxon>
        <taxon>Bacillati</taxon>
        <taxon>Bacillota</taxon>
        <taxon>Bacilli</taxon>
        <taxon>Bacillales</taxon>
        <taxon>Paenibacillaceae</taxon>
        <taxon>Paenibacillus</taxon>
    </lineage>
</organism>
<dbReference type="EMBL" id="JBHMDO010000010">
    <property type="protein sequence ID" value="MFB9325385.1"/>
    <property type="molecule type" value="Genomic_DNA"/>
</dbReference>
<evidence type="ECO:0000256" key="1">
    <source>
        <dbReference type="SAM" id="Coils"/>
    </source>
</evidence>
<evidence type="ECO:0000313" key="2">
    <source>
        <dbReference type="EMBL" id="MFB9325385.1"/>
    </source>
</evidence>
<name>A0ABV5KJJ6_9BACL</name>
<keyword evidence="1" id="KW-0175">Coiled coil</keyword>
<reference evidence="2 3" key="1">
    <citation type="submission" date="2024-09" db="EMBL/GenBank/DDBJ databases">
        <authorList>
            <person name="Sun Q."/>
            <person name="Mori K."/>
        </authorList>
    </citation>
    <scope>NUCLEOTIDE SEQUENCE [LARGE SCALE GENOMIC DNA]</scope>
    <source>
        <strain evidence="2 3">TISTR 2452</strain>
    </source>
</reference>
<gene>
    <name evidence="2" type="ORF">ACFFSY_05550</name>
</gene>
<sequence length="217" mass="25280">MRSSAVDRNYELLIEQENAKLEDIKNKMEDIKRYFLSSAAEFTRQWYEKQARQIVMNNPDAAALMTGEQLKAVKDDVRQLMANSGMHVDAHLNRSSLWWHLNENDKTYPAYLSKLPEFFADPFKIILGKLGAVFSKHQLLQLPGERYGETYGHETHDFVIVEETIQYRSSLTYPDRLTHAMQEYGILHDKAKGIIQTIERFALQQKKEQIGVLWDSL</sequence>
<comment type="caution">
    <text evidence="2">The sequence shown here is derived from an EMBL/GenBank/DDBJ whole genome shotgun (WGS) entry which is preliminary data.</text>
</comment>
<protein>
    <submittedName>
        <fullName evidence="2">Uncharacterized protein</fullName>
    </submittedName>
</protein>
<dbReference type="RefSeq" id="WP_377491108.1">
    <property type="nucleotide sequence ID" value="NZ_JBHMDO010000010.1"/>
</dbReference>
<dbReference type="Proteomes" id="UP001589747">
    <property type="component" value="Unassembled WGS sequence"/>
</dbReference>
<keyword evidence="3" id="KW-1185">Reference proteome</keyword>